<keyword evidence="3" id="KW-1185">Reference proteome</keyword>
<proteinExistence type="predicted"/>
<organism evidence="2 3">
    <name type="scientific">Achaetomium macrosporum</name>
    <dbReference type="NCBI Taxonomy" id="79813"/>
    <lineage>
        <taxon>Eukaryota</taxon>
        <taxon>Fungi</taxon>
        <taxon>Dikarya</taxon>
        <taxon>Ascomycota</taxon>
        <taxon>Pezizomycotina</taxon>
        <taxon>Sordariomycetes</taxon>
        <taxon>Sordariomycetidae</taxon>
        <taxon>Sordariales</taxon>
        <taxon>Chaetomiaceae</taxon>
        <taxon>Achaetomium</taxon>
    </lineage>
</organism>
<sequence>MSSGSKSGDGKSKSCGGELGGGKSGGGNSGGGGSSGGSPHVGRGGSGGFYQYPCKYLTIMVDPVYCTRWVYCNGHACAMCLADGFE</sequence>
<evidence type="ECO:0000313" key="2">
    <source>
        <dbReference type="EMBL" id="KAK4238821.1"/>
    </source>
</evidence>
<accession>A0AAN7CB56</accession>
<feature type="region of interest" description="Disordered" evidence="1">
    <location>
        <begin position="1"/>
        <end position="39"/>
    </location>
</feature>
<dbReference type="AlphaFoldDB" id="A0AAN7CB56"/>
<feature type="compositionally biased region" description="Gly residues" evidence="1">
    <location>
        <begin position="17"/>
        <end position="36"/>
    </location>
</feature>
<reference evidence="2" key="2">
    <citation type="submission" date="2023-05" db="EMBL/GenBank/DDBJ databases">
        <authorList>
            <consortium name="Lawrence Berkeley National Laboratory"/>
            <person name="Steindorff A."/>
            <person name="Hensen N."/>
            <person name="Bonometti L."/>
            <person name="Westerberg I."/>
            <person name="Brannstrom I.O."/>
            <person name="Guillou S."/>
            <person name="Cros-Aarteil S."/>
            <person name="Calhoun S."/>
            <person name="Haridas S."/>
            <person name="Kuo A."/>
            <person name="Mondo S."/>
            <person name="Pangilinan J."/>
            <person name="Riley R."/>
            <person name="Labutti K."/>
            <person name="Andreopoulos B."/>
            <person name="Lipzen A."/>
            <person name="Chen C."/>
            <person name="Yanf M."/>
            <person name="Daum C."/>
            <person name="Ng V."/>
            <person name="Clum A."/>
            <person name="Ohm R."/>
            <person name="Martin F."/>
            <person name="Silar P."/>
            <person name="Natvig D."/>
            <person name="Lalanne C."/>
            <person name="Gautier V."/>
            <person name="Ament-Velasquez S.L."/>
            <person name="Kruys A."/>
            <person name="Hutchinson M.I."/>
            <person name="Powell A.J."/>
            <person name="Barry K."/>
            <person name="Miller A.N."/>
            <person name="Grigoriev I.V."/>
            <person name="Debuchy R."/>
            <person name="Gladieux P."/>
            <person name="Thoren M.H."/>
            <person name="Johannesson H."/>
        </authorList>
    </citation>
    <scope>NUCLEOTIDE SEQUENCE</scope>
    <source>
        <strain evidence="2">CBS 532.94</strain>
    </source>
</reference>
<dbReference type="Proteomes" id="UP001303760">
    <property type="component" value="Unassembled WGS sequence"/>
</dbReference>
<dbReference type="EMBL" id="MU860082">
    <property type="protein sequence ID" value="KAK4238821.1"/>
    <property type="molecule type" value="Genomic_DNA"/>
</dbReference>
<name>A0AAN7CB56_9PEZI</name>
<evidence type="ECO:0000313" key="3">
    <source>
        <dbReference type="Proteomes" id="UP001303760"/>
    </source>
</evidence>
<comment type="caution">
    <text evidence="2">The sequence shown here is derived from an EMBL/GenBank/DDBJ whole genome shotgun (WGS) entry which is preliminary data.</text>
</comment>
<gene>
    <name evidence="2" type="ORF">C8A03DRAFT_33144</name>
</gene>
<reference evidence="2" key="1">
    <citation type="journal article" date="2023" name="Mol. Phylogenet. Evol.">
        <title>Genome-scale phylogeny and comparative genomics of the fungal order Sordariales.</title>
        <authorList>
            <person name="Hensen N."/>
            <person name="Bonometti L."/>
            <person name="Westerberg I."/>
            <person name="Brannstrom I.O."/>
            <person name="Guillou S."/>
            <person name="Cros-Aarteil S."/>
            <person name="Calhoun S."/>
            <person name="Haridas S."/>
            <person name="Kuo A."/>
            <person name="Mondo S."/>
            <person name="Pangilinan J."/>
            <person name="Riley R."/>
            <person name="LaButti K."/>
            <person name="Andreopoulos B."/>
            <person name="Lipzen A."/>
            <person name="Chen C."/>
            <person name="Yan M."/>
            <person name="Daum C."/>
            <person name="Ng V."/>
            <person name="Clum A."/>
            <person name="Steindorff A."/>
            <person name="Ohm R.A."/>
            <person name="Martin F."/>
            <person name="Silar P."/>
            <person name="Natvig D.O."/>
            <person name="Lalanne C."/>
            <person name="Gautier V."/>
            <person name="Ament-Velasquez S.L."/>
            <person name="Kruys A."/>
            <person name="Hutchinson M.I."/>
            <person name="Powell A.J."/>
            <person name="Barry K."/>
            <person name="Miller A.N."/>
            <person name="Grigoriev I.V."/>
            <person name="Debuchy R."/>
            <person name="Gladieux P."/>
            <person name="Hiltunen Thoren M."/>
            <person name="Johannesson H."/>
        </authorList>
    </citation>
    <scope>NUCLEOTIDE SEQUENCE</scope>
    <source>
        <strain evidence="2">CBS 532.94</strain>
    </source>
</reference>
<evidence type="ECO:0000256" key="1">
    <source>
        <dbReference type="SAM" id="MobiDB-lite"/>
    </source>
</evidence>
<protein>
    <submittedName>
        <fullName evidence="2">Uncharacterized protein</fullName>
    </submittedName>
</protein>